<name>A0A2U9IRQ2_9CREN</name>
<dbReference type="EMBL" id="CP029287">
    <property type="protein sequence ID" value="AWR98663.1"/>
    <property type="molecule type" value="Genomic_DNA"/>
</dbReference>
<proteinExistence type="predicted"/>
<reference evidence="1" key="1">
    <citation type="submission" date="2018-05" db="EMBL/GenBank/DDBJ databases">
        <title>Complete Genome Sequences of Extremely Thermoacidophilic, Metal-Mobilizing Type-Strain Members of the Archaeal Family Sulfolobaceae: Acidianus brierleyi DSM-1651T, Acidianus sulfidivorans DSM-18786T, Metallosphaera hakonensis DSM-7519T, and Metallosphaera prunae DSM-10039T.</title>
        <authorList>
            <person name="Counts J.A."/>
            <person name="Kelly R.M."/>
        </authorList>
    </citation>
    <scope>NUCLEOTIDE SEQUENCE [LARGE SCALE GENOMIC DNA]</scope>
    <source>
        <strain evidence="1">HO1-1</strain>
    </source>
</reference>
<keyword evidence="2" id="KW-1185">Reference proteome</keyword>
<dbReference type="KEGG" id="mhk:DFR87_01925"/>
<protein>
    <submittedName>
        <fullName evidence="1">Uncharacterized protein</fullName>
    </submittedName>
</protein>
<accession>A0A2U9IRQ2</accession>
<dbReference type="AlphaFoldDB" id="A0A2U9IRQ2"/>
<evidence type="ECO:0000313" key="2">
    <source>
        <dbReference type="Proteomes" id="UP000247586"/>
    </source>
</evidence>
<organism evidence="1 2">
    <name type="scientific">Metallosphaera hakonensis JCM 8857 = DSM 7519</name>
    <dbReference type="NCBI Taxonomy" id="1293036"/>
    <lineage>
        <taxon>Archaea</taxon>
        <taxon>Thermoproteota</taxon>
        <taxon>Thermoprotei</taxon>
        <taxon>Sulfolobales</taxon>
        <taxon>Sulfolobaceae</taxon>
        <taxon>Metallosphaera</taxon>
    </lineage>
</organism>
<sequence>MGEVICLSRSLAILRGEECERGEKEGIVIGRIPIERSERTVKAKLPDRELTYDVRGGENEG</sequence>
<gene>
    <name evidence="1" type="ORF">DFR87_01925</name>
</gene>
<dbReference type="RefSeq" id="WP_110368801.1">
    <property type="nucleotide sequence ID" value="NZ_CP029287.2"/>
</dbReference>
<dbReference type="GeneID" id="36834061"/>
<dbReference type="Proteomes" id="UP000247586">
    <property type="component" value="Chromosome"/>
</dbReference>
<evidence type="ECO:0000313" key="1">
    <source>
        <dbReference type="EMBL" id="AWR98663.1"/>
    </source>
</evidence>